<dbReference type="FunFam" id="3.30.160.60:FF:000145">
    <property type="entry name" value="Zinc finger protein 574"/>
    <property type="match status" value="1"/>
</dbReference>
<evidence type="ECO:0000259" key="22">
    <source>
        <dbReference type="PROSITE" id="PS50097"/>
    </source>
</evidence>
<sequence length="877" mass="97348">MNPGDYNLKWNSHNSETCQAFSSLRNDGIHVDTVLSSGLKNIKVHKLVLCAGSKYFERMFQLNNQFSSPTTVFHFHGIPFNLLEWIIDYIYTGEVILPQESLMDFLALAESLEVKGLLGSLEKTKCGLPGAKRSKMSRPKFDISASSAVRTAAISSVQGQEDHVMQDDFSFITNQELSLSDSSGTPIEEVLPELSEEQRRRHLQREQKEAGTSDLPKDETAYPEPEFFIEEPAQDTNFSEENMQSGIEEAGILPFMEGDKTFYKCIWCEYVCGNKFAAVSHSRVHTDCRPFTCPICEKKFKLKHHLQRHVINVHTEQLQEILVSKSSEVVTVGACGILFSSAAETLLLKFCSNTDQKTAWSRLQEVRNGQVRSVFSTRTDESSASQYFQFYGYLSQQQNMMQDYVRTSTYQKAMLSNAADFKGKVVLDVGAGSGILSFFAIQAGAHRVYAVEASSMAKHAQELVKANKLGDKIIVIAGKIEEIDLPEEVDVIISEPMGYMLYNERMLETYLHAKKWLKRGGKMFPTRGDLHVAPFTDDAIYMEQFNKANFWYQQNFHGVDLCSLRQAAMNEYFRQPIVDTFDIRICMSKSVRYTIDFQTANETDLHVIEIPLEFHLLQSGTVHGLAFWFEVVFLGSSQPVWLSTAPTEPLTHWYQVRCLLETPIFVKVGQLLTGKVTLTANERQSYDVNMNLNVEGTGTQSSNTLDLKNPYFRYTGQPQTPPGHNTTSPSESYWQQLDAQGARQGQSSLLLSVNLVNGISVNGLGEINMDASHLVGQLVDGTGGSLGGHAAVHPGGILSTGQGKSNSGSLGTPNRACPTASSASQLIGGAVSPSSFSQASQVVMGTTSHYPVSNSLMIGDYVTSGALFLPPQNYHIK</sequence>
<dbReference type="SUPFAM" id="SSF54695">
    <property type="entry name" value="POZ domain"/>
    <property type="match status" value="1"/>
</dbReference>
<feature type="domain" description="C2H2-type" evidence="23">
    <location>
        <begin position="291"/>
        <end position="319"/>
    </location>
</feature>
<keyword evidence="7 20" id="KW-0808">Transferase</keyword>
<dbReference type="InterPro" id="IPR025799">
    <property type="entry name" value="Arg_MeTrfase"/>
</dbReference>
<dbReference type="PANTHER" id="PTHR11006">
    <property type="entry name" value="PROTEIN ARGININE N-METHYLTRANSFERASE"/>
    <property type="match status" value="1"/>
</dbReference>
<evidence type="ECO:0000256" key="20">
    <source>
        <dbReference type="PROSITE-ProRule" id="PRU01015"/>
    </source>
</evidence>
<keyword evidence="10" id="KW-0677">Repeat</keyword>
<reference evidence="24" key="1">
    <citation type="submission" date="2020-11" db="EMBL/GenBank/DDBJ databases">
        <authorList>
            <person name="Tran Van P."/>
        </authorList>
    </citation>
    <scope>NUCLEOTIDE SEQUENCE</scope>
</reference>
<comment type="catalytic activity">
    <reaction evidence="17">
        <text>L-arginyl-[protein] + 2 S-adenosyl-L-methionine = N(omega),N(omega)-dimethyl-L-arginyl-[protein] + 2 S-adenosyl-L-homocysteine + 2 H(+)</text>
        <dbReference type="Rhea" id="RHEA:48096"/>
        <dbReference type="Rhea" id="RHEA-COMP:10532"/>
        <dbReference type="Rhea" id="RHEA-COMP:11991"/>
        <dbReference type="ChEBI" id="CHEBI:15378"/>
        <dbReference type="ChEBI" id="CHEBI:29965"/>
        <dbReference type="ChEBI" id="CHEBI:57856"/>
        <dbReference type="ChEBI" id="CHEBI:59789"/>
        <dbReference type="ChEBI" id="CHEBI:61897"/>
        <dbReference type="EC" id="2.1.1.319"/>
    </reaction>
    <physiologicalReaction direction="left-to-right" evidence="17">
        <dbReference type="Rhea" id="RHEA:48097"/>
    </physiologicalReaction>
</comment>
<dbReference type="Gene3D" id="3.40.50.150">
    <property type="entry name" value="Vaccinia Virus protein VP39"/>
    <property type="match status" value="1"/>
</dbReference>
<dbReference type="InterPro" id="IPR041698">
    <property type="entry name" value="Methyltransf_25"/>
</dbReference>
<dbReference type="InterPro" id="IPR029063">
    <property type="entry name" value="SAM-dependent_MTases_sf"/>
</dbReference>
<dbReference type="PROSITE" id="PS50097">
    <property type="entry name" value="BTB"/>
    <property type="match status" value="1"/>
</dbReference>
<keyword evidence="11 19" id="KW-0863">Zinc-finger</keyword>
<dbReference type="InterPro" id="IPR000210">
    <property type="entry name" value="BTB/POZ_dom"/>
</dbReference>
<dbReference type="Pfam" id="PF00651">
    <property type="entry name" value="BTB"/>
    <property type="match status" value="1"/>
</dbReference>
<feature type="compositionally biased region" description="Basic and acidic residues" evidence="21">
    <location>
        <begin position="196"/>
        <end position="220"/>
    </location>
</feature>
<evidence type="ECO:0000256" key="15">
    <source>
        <dbReference type="ARBA" id="ARBA00023163"/>
    </source>
</evidence>
<evidence type="ECO:0000256" key="7">
    <source>
        <dbReference type="ARBA" id="ARBA00022679"/>
    </source>
</evidence>
<evidence type="ECO:0000256" key="14">
    <source>
        <dbReference type="ARBA" id="ARBA00023015"/>
    </source>
</evidence>
<keyword evidence="9" id="KW-0479">Metal-binding</keyword>
<evidence type="ECO:0000256" key="9">
    <source>
        <dbReference type="ARBA" id="ARBA00022723"/>
    </source>
</evidence>
<evidence type="ECO:0000256" key="1">
    <source>
        <dbReference type="ARBA" id="ARBA00004123"/>
    </source>
</evidence>
<dbReference type="Gene3D" id="3.30.710.10">
    <property type="entry name" value="Potassium Channel Kv1.1, Chain A"/>
    <property type="match status" value="1"/>
</dbReference>
<evidence type="ECO:0000256" key="2">
    <source>
        <dbReference type="ARBA" id="ARBA00004496"/>
    </source>
</evidence>
<dbReference type="OrthoDB" id="7848332at2759"/>
<dbReference type="PROSITE" id="PS51678">
    <property type="entry name" value="SAM_MT_PRMT"/>
    <property type="match status" value="1"/>
</dbReference>
<dbReference type="GO" id="GO:0035241">
    <property type="term" value="F:protein-arginine omega-N monomethyltransferase activity"/>
    <property type="evidence" value="ECO:0007669"/>
    <property type="project" value="UniProtKB-ARBA"/>
</dbReference>
<keyword evidence="8 20" id="KW-0949">S-adenosyl-L-methionine</keyword>
<comment type="catalytic activity">
    <reaction evidence="18">
        <text>L-arginyl-[protein] + S-adenosyl-L-methionine = N(omega)-methyl-L-arginyl-[protein] + S-adenosyl-L-homocysteine + H(+)</text>
        <dbReference type="Rhea" id="RHEA:48100"/>
        <dbReference type="Rhea" id="RHEA-COMP:10532"/>
        <dbReference type="Rhea" id="RHEA-COMP:11990"/>
        <dbReference type="ChEBI" id="CHEBI:15378"/>
        <dbReference type="ChEBI" id="CHEBI:29965"/>
        <dbReference type="ChEBI" id="CHEBI:57856"/>
        <dbReference type="ChEBI" id="CHEBI:59789"/>
        <dbReference type="ChEBI" id="CHEBI:65280"/>
    </reaction>
    <physiologicalReaction direction="left-to-right" evidence="18">
        <dbReference type="Rhea" id="RHEA:48101"/>
    </physiologicalReaction>
</comment>
<dbReference type="EC" id="2.1.1.319" evidence="3"/>
<comment type="subcellular location">
    <subcellularLocation>
        <location evidence="2">Cytoplasm</location>
    </subcellularLocation>
    <subcellularLocation>
        <location evidence="1">Nucleus</location>
    </subcellularLocation>
</comment>
<dbReference type="Gene3D" id="2.70.160.11">
    <property type="entry name" value="Hnrnp arginine n-methyltransferase1"/>
    <property type="match status" value="1"/>
</dbReference>
<keyword evidence="6 20" id="KW-0489">Methyltransferase</keyword>
<dbReference type="SUPFAM" id="SSF53335">
    <property type="entry name" value="S-adenosyl-L-methionine-dependent methyltransferases"/>
    <property type="match status" value="1"/>
</dbReference>
<evidence type="ECO:0000256" key="19">
    <source>
        <dbReference type="PROSITE-ProRule" id="PRU00042"/>
    </source>
</evidence>
<accession>A0A7R8XIN8</accession>
<keyword evidence="16" id="KW-0539">Nucleus</keyword>
<evidence type="ECO:0000256" key="18">
    <source>
        <dbReference type="ARBA" id="ARBA00049303"/>
    </source>
</evidence>
<evidence type="ECO:0000256" key="13">
    <source>
        <dbReference type="ARBA" id="ARBA00022853"/>
    </source>
</evidence>
<feature type="domain" description="C2H2-type" evidence="23">
    <location>
        <begin position="263"/>
        <end position="290"/>
    </location>
</feature>
<evidence type="ECO:0000313" key="24">
    <source>
        <dbReference type="EMBL" id="CAD7248137.1"/>
    </source>
</evidence>
<dbReference type="PANTHER" id="PTHR11006:SF10">
    <property type="entry name" value="HISTONE-ARGININE METHYLTRANSFERASE CARMER-RELATED"/>
    <property type="match status" value="1"/>
</dbReference>
<dbReference type="Pfam" id="PF22528">
    <property type="entry name" value="PRMT_C"/>
    <property type="match status" value="1"/>
</dbReference>
<dbReference type="GO" id="GO:0005634">
    <property type="term" value="C:nucleus"/>
    <property type="evidence" value="ECO:0007669"/>
    <property type="project" value="UniProtKB-SubCell"/>
</dbReference>
<gene>
    <name evidence="24" type="ORF">DSTB1V02_LOCUS7958</name>
</gene>
<evidence type="ECO:0000256" key="6">
    <source>
        <dbReference type="ARBA" id="ARBA00022603"/>
    </source>
</evidence>
<dbReference type="InterPro" id="IPR055135">
    <property type="entry name" value="PRMT_dom"/>
</dbReference>
<feature type="domain" description="BTB" evidence="22">
    <location>
        <begin position="31"/>
        <end position="99"/>
    </location>
</feature>
<evidence type="ECO:0000256" key="4">
    <source>
        <dbReference type="ARBA" id="ARBA00022481"/>
    </source>
</evidence>
<evidence type="ECO:0000259" key="23">
    <source>
        <dbReference type="PROSITE" id="PS50157"/>
    </source>
</evidence>
<dbReference type="GO" id="GO:0035242">
    <property type="term" value="F:protein-arginine omega-N asymmetric methyltransferase activity"/>
    <property type="evidence" value="ECO:0007669"/>
    <property type="project" value="UniProtKB-EC"/>
</dbReference>
<keyword evidence="25" id="KW-1185">Reference proteome</keyword>
<dbReference type="PROSITE" id="PS50157">
    <property type="entry name" value="ZINC_FINGER_C2H2_2"/>
    <property type="match status" value="2"/>
</dbReference>
<evidence type="ECO:0000256" key="10">
    <source>
        <dbReference type="ARBA" id="ARBA00022737"/>
    </source>
</evidence>
<dbReference type="EMBL" id="LR901237">
    <property type="protein sequence ID" value="CAD7248137.1"/>
    <property type="molecule type" value="Genomic_DNA"/>
</dbReference>
<dbReference type="InterPro" id="IPR011333">
    <property type="entry name" value="SKP1/BTB/POZ_sf"/>
</dbReference>
<evidence type="ECO:0000256" key="8">
    <source>
        <dbReference type="ARBA" id="ARBA00022691"/>
    </source>
</evidence>
<dbReference type="Gene3D" id="3.30.160.60">
    <property type="entry name" value="Classic Zinc Finger"/>
    <property type="match status" value="1"/>
</dbReference>
<dbReference type="CDD" id="cd18315">
    <property type="entry name" value="BTB_POZ_BAB-like"/>
    <property type="match status" value="1"/>
</dbReference>
<dbReference type="PROSITE" id="PS00028">
    <property type="entry name" value="ZINC_FINGER_C2H2_1"/>
    <property type="match status" value="2"/>
</dbReference>
<evidence type="ECO:0000256" key="16">
    <source>
        <dbReference type="ARBA" id="ARBA00023242"/>
    </source>
</evidence>
<evidence type="ECO:0000256" key="12">
    <source>
        <dbReference type="ARBA" id="ARBA00022833"/>
    </source>
</evidence>
<keyword evidence="12" id="KW-0862">Zinc</keyword>
<evidence type="ECO:0000256" key="17">
    <source>
        <dbReference type="ARBA" id="ARBA00047384"/>
    </source>
</evidence>
<dbReference type="CDD" id="cd02440">
    <property type="entry name" value="AdoMet_MTases"/>
    <property type="match status" value="1"/>
</dbReference>
<protein>
    <recommendedName>
        <fullName evidence="3">type I protein arginine methyltransferase</fullName>
        <ecNumber evidence="3">2.1.1.319</ecNumber>
    </recommendedName>
</protein>
<proteinExistence type="predicted"/>
<evidence type="ECO:0000313" key="25">
    <source>
        <dbReference type="Proteomes" id="UP000677054"/>
    </source>
</evidence>
<dbReference type="FunFam" id="2.70.160.11:FF:000002">
    <property type="entry name" value="Probable histone-arginine methyltransferase CARM1"/>
    <property type="match status" value="1"/>
</dbReference>
<keyword evidence="4" id="KW-0488">Methylation</keyword>
<evidence type="ECO:0000256" key="11">
    <source>
        <dbReference type="ARBA" id="ARBA00022771"/>
    </source>
</evidence>
<dbReference type="GO" id="GO:0005737">
    <property type="term" value="C:cytoplasm"/>
    <property type="evidence" value="ECO:0007669"/>
    <property type="project" value="UniProtKB-SubCell"/>
</dbReference>
<dbReference type="Pfam" id="PF13649">
    <property type="entry name" value="Methyltransf_25"/>
    <property type="match status" value="1"/>
</dbReference>
<dbReference type="GO" id="GO:0032259">
    <property type="term" value="P:methylation"/>
    <property type="evidence" value="ECO:0007669"/>
    <property type="project" value="UniProtKB-KW"/>
</dbReference>
<dbReference type="Proteomes" id="UP000677054">
    <property type="component" value="Unassembled WGS sequence"/>
</dbReference>
<dbReference type="FunFam" id="3.40.50.150:FF:000031">
    <property type="entry name" value="Putative Histone-arginine methyltransferase CARM1"/>
    <property type="match status" value="1"/>
</dbReference>
<keyword evidence="5" id="KW-0963">Cytoplasm</keyword>
<dbReference type="SMART" id="SM00355">
    <property type="entry name" value="ZnF_C2H2"/>
    <property type="match status" value="2"/>
</dbReference>
<dbReference type="SMART" id="SM00225">
    <property type="entry name" value="BTB"/>
    <property type="match status" value="1"/>
</dbReference>
<dbReference type="EMBL" id="CAJPEV010001720">
    <property type="protein sequence ID" value="CAG0894019.1"/>
    <property type="molecule type" value="Genomic_DNA"/>
</dbReference>
<dbReference type="InterPro" id="IPR013087">
    <property type="entry name" value="Znf_C2H2_type"/>
</dbReference>
<evidence type="ECO:0000256" key="3">
    <source>
        <dbReference type="ARBA" id="ARBA00011925"/>
    </source>
</evidence>
<dbReference type="AlphaFoldDB" id="A0A7R8XIN8"/>
<dbReference type="InterPro" id="IPR036236">
    <property type="entry name" value="Znf_C2H2_sf"/>
</dbReference>
<name>A0A7R8XIN8_9CRUS</name>
<dbReference type="SUPFAM" id="SSF57667">
    <property type="entry name" value="beta-beta-alpha zinc fingers"/>
    <property type="match status" value="1"/>
</dbReference>
<dbReference type="GO" id="GO:0008270">
    <property type="term" value="F:zinc ion binding"/>
    <property type="evidence" value="ECO:0007669"/>
    <property type="project" value="UniProtKB-KW"/>
</dbReference>
<evidence type="ECO:0000256" key="21">
    <source>
        <dbReference type="SAM" id="MobiDB-lite"/>
    </source>
</evidence>
<keyword evidence="15" id="KW-0804">Transcription</keyword>
<organism evidence="24">
    <name type="scientific">Darwinula stevensoni</name>
    <dbReference type="NCBI Taxonomy" id="69355"/>
    <lineage>
        <taxon>Eukaryota</taxon>
        <taxon>Metazoa</taxon>
        <taxon>Ecdysozoa</taxon>
        <taxon>Arthropoda</taxon>
        <taxon>Crustacea</taxon>
        <taxon>Oligostraca</taxon>
        <taxon>Ostracoda</taxon>
        <taxon>Podocopa</taxon>
        <taxon>Podocopida</taxon>
        <taxon>Darwinulocopina</taxon>
        <taxon>Darwinuloidea</taxon>
        <taxon>Darwinulidae</taxon>
        <taxon>Darwinula</taxon>
    </lineage>
</organism>
<feature type="region of interest" description="Disordered" evidence="21">
    <location>
        <begin position="192"/>
        <end position="220"/>
    </location>
</feature>
<keyword evidence="14" id="KW-0805">Transcription regulation</keyword>
<dbReference type="GO" id="GO:0070611">
    <property type="term" value="F:histone H3R2 methyltransferase activity"/>
    <property type="evidence" value="ECO:0007669"/>
    <property type="project" value="TreeGrafter"/>
</dbReference>
<evidence type="ECO:0000256" key="5">
    <source>
        <dbReference type="ARBA" id="ARBA00022490"/>
    </source>
</evidence>
<keyword evidence="13" id="KW-0156">Chromatin regulator</keyword>